<proteinExistence type="predicted"/>
<dbReference type="EMBL" id="WIXJ01000003">
    <property type="protein sequence ID" value="MQY51309.1"/>
    <property type="molecule type" value="Genomic_DNA"/>
</dbReference>
<dbReference type="AlphaFoldDB" id="A0A6L5JVP3"/>
<reference evidence="1 2" key="1">
    <citation type="submission" date="2019-10" db="EMBL/GenBank/DDBJ databases">
        <title>Whole-genome sequence of the purple nonsulfur photosynthetic bacterium Rhodocyclus tenuis.</title>
        <authorList>
            <person name="Kyndt J.A."/>
            <person name="Meyer T.E."/>
        </authorList>
    </citation>
    <scope>NUCLEOTIDE SEQUENCE [LARGE SCALE GENOMIC DNA]</scope>
    <source>
        <strain evidence="1 2">DSM 110</strain>
    </source>
</reference>
<sequence>MKDVWEVMWCANGGETEFEEALPEERMITFQQPSQGAIVAVRPDLVTDLSIICQPSEDGAVRVEIVGDVVICLRLAGLSVAVGVANALGLKTIEFVMLDASWSMTIDLTHDTHLQVAEIERRIAEATHSKLQGRKK</sequence>
<dbReference type="Proteomes" id="UP000480275">
    <property type="component" value="Unassembled WGS sequence"/>
</dbReference>
<evidence type="ECO:0000313" key="1">
    <source>
        <dbReference type="EMBL" id="MQY51309.1"/>
    </source>
</evidence>
<accession>A0A6L5JVP3</accession>
<organism evidence="1 2">
    <name type="scientific">Rhodocyclus tenuis</name>
    <name type="common">Rhodospirillum tenue</name>
    <dbReference type="NCBI Taxonomy" id="1066"/>
    <lineage>
        <taxon>Bacteria</taxon>
        <taxon>Pseudomonadati</taxon>
        <taxon>Pseudomonadota</taxon>
        <taxon>Betaproteobacteria</taxon>
        <taxon>Rhodocyclales</taxon>
        <taxon>Rhodocyclaceae</taxon>
        <taxon>Rhodocyclus</taxon>
    </lineage>
</organism>
<gene>
    <name evidence="1" type="ORF">GHK24_05925</name>
</gene>
<evidence type="ECO:0000313" key="2">
    <source>
        <dbReference type="Proteomes" id="UP000480275"/>
    </source>
</evidence>
<name>A0A6L5JVP3_RHOTE</name>
<protein>
    <submittedName>
        <fullName evidence="1">Uncharacterized protein</fullName>
    </submittedName>
</protein>
<comment type="caution">
    <text evidence="1">The sequence shown here is derived from an EMBL/GenBank/DDBJ whole genome shotgun (WGS) entry which is preliminary data.</text>
</comment>